<evidence type="ECO:0000256" key="3">
    <source>
        <dbReference type="ARBA" id="ARBA00022448"/>
    </source>
</evidence>
<evidence type="ECO:0000256" key="2">
    <source>
        <dbReference type="ARBA" id="ARBA00006920"/>
    </source>
</evidence>
<gene>
    <name evidence="14" type="ORF">SAMN05660862_0464</name>
</gene>
<keyword evidence="11" id="KW-0407">Ion channel</keyword>
<evidence type="ECO:0000256" key="5">
    <source>
        <dbReference type="ARBA" id="ARBA00022692"/>
    </source>
</evidence>
<evidence type="ECO:0000256" key="8">
    <source>
        <dbReference type="ARBA" id="ARBA00022989"/>
    </source>
</evidence>
<feature type="transmembrane region" description="Helical" evidence="13">
    <location>
        <begin position="161"/>
        <end position="180"/>
    </location>
</feature>
<evidence type="ECO:0000256" key="6">
    <source>
        <dbReference type="ARBA" id="ARBA00022826"/>
    </source>
</evidence>
<evidence type="ECO:0000256" key="12">
    <source>
        <dbReference type="ARBA" id="ARBA00034430"/>
    </source>
</evidence>
<dbReference type="OrthoDB" id="7626281at2"/>
<keyword evidence="6" id="KW-0631">Potassium channel</keyword>
<keyword evidence="7" id="KW-0630">Potassium</keyword>
<dbReference type="GO" id="GO:0005267">
    <property type="term" value="F:potassium channel activity"/>
    <property type="evidence" value="ECO:0007669"/>
    <property type="project" value="UniProtKB-KW"/>
</dbReference>
<dbReference type="STRING" id="561061.SAMN05660862_0464"/>
<keyword evidence="5 13" id="KW-0812">Transmembrane</keyword>
<comment type="similarity">
    <text evidence="2">Belongs to the TMEM175 family.</text>
</comment>
<name>A0A1X7I6Q5_9SPHI</name>
<organism evidence="14 15">
    <name type="scientific">Sphingobacterium psychroaquaticum</name>
    <dbReference type="NCBI Taxonomy" id="561061"/>
    <lineage>
        <taxon>Bacteria</taxon>
        <taxon>Pseudomonadati</taxon>
        <taxon>Bacteroidota</taxon>
        <taxon>Sphingobacteriia</taxon>
        <taxon>Sphingobacteriales</taxon>
        <taxon>Sphingobacteriaceae</taxon>
        <taxon>Sphingobacterium</taxon>
    </lineage>
</organism>
<keyword evidence="4" id="KW-0633">Potassium transport</keyword>
<feature type="transmembrane region" description="Helical" evidence="13">
    <location>
        <begin position="43"/>
        <end position="58"/>
    </location>
</feature>
<protein>
    <submittedName>
        <fullName evidence="14">Uncharacterized membrane protein</fullName>
    </submittedName>
</protein>
<evidence type="ECO:0000256" key="13">
    <source>
        <dbReference type="SAM" id="Phobius"/>
    </source>
</evidence>
<evidence type="ECO:0000256" key="11">
    <source>
        <dbReference type="ARBA" id="ARBA00023303"/>
    </source>
</evidence>
<reference evidence="14 15" key="1">
    <citation type="submission" date="2017-04" db="EMBL/GenBank/DDBJ databases">
        <authorList>
            <person name="Afonso C.L."/>
            <person name="Miller P.J."/>
            <person name="Scott M.A."/>
            <person name="Spackman E."/>
            <person name="Goraichik I."/>
            <person name="Dimitrov K.M."/>
            <person name="Suarez D.L."/>
            <person name="Swayne D.E."/>
        </authorList>
    </citation>
    <scope>NUCLEOTIDE SEQUENCE [LARGE SCALE GENOMIC DNA]</scope>
    <source>
        <strain evidence="14 15">DSM 22418</strain>
    </source>
</reference>
<dbReference type="InterPro" id="IPR010617">
    <property type="entry name" value="TMEM175-like"/>
</dbReference>
<keyword evidence="3" id="KW-0813">Transport</keyword>
<dbReference type="PANTHER" id="PTHR31462">
    <property type="entry name" value="ENDOSOMAL/LYSOSOMAL POTASSIUM CHANNEL TMEM175"/>
    <property type="match status" value="1"/>
</dbReference>
<dbReference type="RefSeq" id="WP_085471342.1">
    <property type="nucleotide sequence ID" value="NZ_FXAU01000001.1"/>
</dbReference>
<evidence type="ECO:0000313" key="14">
    <source>
        <dbReference type="EMBL" id="SMG09510.1"/>
    </source>
</evidence>
<keyword evidence="8 13" id="KW-1133">Transmembrane helix</keyword>
<dbReference type="AlphaFoldDB" id="A0A1X7I6Q5"/>
<evidence type="ECO:0000256" key="7">
    <source>
        <dbReference type="ARBA" id="ARBA00022958"/>
    </source>
</evidence>
<dbReference type="GO" id="GO:0015252">
    <property type="term" value="F:proton channel activity"/>
    <property type="evidence" value="ECO:0007669"/>
    <property type="project" value="InterPro"/>
</dbReference>
<feature type="transmembrane region" description="Helical" evidence="13">
    <location>
        <begin position="70"/>
        <end position="94"/>
    </location>
</feature>
<accession>A0A1X7I6Q5</accession>
<dbReference type="Pfam" id="PF06736">
    <property type="entry name" value="TMEM175"/>
    <property type="match status" value="1"/>
</dbReference>
<proteinExistence type="inferred from homology"/>
<keyword evidence="10 13" id="KW-0472">Membrane</keyword>
<dbReference type="GO" id="GO:0016020">
    <property type="term" value="C:membrane"/>
    <property type="evidence" value="ECO:0007669"/>
    <property type="project" value="UniProtKB-SubCell"/>
</dbReference>
<sequence length="189" mass="21946">MNTARMEAFSDGVIAVIITIMVLELKVPESTDWKALYSLHPKFISYVLSFLYVGLYWNNHHHMLHYLHKVNGGILWSNLFFLFCLSLIPFGTAWMGEHHFVERTTLFYGILLIMVAIAYANLSYRIKKQEGKGSEFSLAIGNSVKEKASIILYLIGIISSFYYPYLALVFYYIVAMIWIIPDRRLEKKE</sequence>
<keyword evidence="9" id="KW-0406">Ion transport</keyword>
<evidence type="ECO:0000256" key="9">
    <source>
        <dbReference type="ARBA" id="ARBA00023065"/>
    </source>
</evidence>
<dbReference type="Proteomes" id="UP000192980">
    <property type="component" value="Unassembled WGS sequence"/>
</dbReference>
<evidence type="ECO:0000256" key="4">
    <source>
        <dbReference type="ARBA" id="ARBA00022538"/>
    </source>
</evidence>
<feature type="transmembrane region" description="Helical" evidence="13">
    <location>
        <begin position="7"/>
        <end position="23"/>
    </location>
</feature>
<evidence type="ECO:0000313" key="15">
    <source>
        <dbReference type="Proteomes" id="UP000192980"/>
    </source>
</evidence>
<feature type="transmembrane region" description="Helical" evidence="13">
    <location>
        <begin position="106"/>
        <end position="124"/>
    </location>
</feature>
<comment type="subcellular location">
    <subcellularLocation>
        <location evidence="1">Membrane</location>
        <topology evidence="1">Multi-pass membrane protein</topology>
    </subcellularLocation>
</comment>
<evidence type="ECO:0000256" key="10">
    <source>
        <dbReference type="ARBA" id="ARBA00023136"/>
    </source>
</evidence>
<dbReference type="EMBL" id="FXAU01000001">
    <property type="protein sequence ID" value="SMG09510.1"/>
    <property type="molecule type" value="Genomic_DNA"/>
</dbReference>
<evidence type="ECO:0000256" key="1">
    <source>
        <dbReference type="ARBA" id="ARBA00004141"/>
    </source>
</evidence>
<dbReference type="PANTHER" id="PTHR31462:SF5">
    <property type="entry name" value="ENDOSOMAL_LYSOSOMAL PROTON CHANNEL TMEM175"/>
    <property type="match status" value="1"/>
</dbReference>
<comment type="catalytic activity">
    <reaction evidence="12">
        <text>K(+)(in) = K(+)(out)</text>
        <dbReference type="Rhea" id="RHEA:29463"/>
        <dbReference type="ChEBI" id="CHEBI:29103"/>
    </reaction>
</comment>
<keyword evidence="15" id="KW-1185">Reference proteome</keyword>